<dbReference type="InterPro" id="IPR003653">
    <property type="entry name" value="Peptidase_C48_C"/>
</dbReference>
<comment type="caution">
    <text evidence="5">The sequence shown here is derived from an EMBL/GenBank/DDBJ whole genome shotgun (WGS) entry which is preliminary data.</text>
</comment>
<keyword evidence="2" id="KW-0645">Protease</keyword>
<reference evidence="5 6" key="2">
    <citation type="journal article" date="2019" name="G3 (Bethesda)">
        <title>Hybrid Assembly of the Genome of the Entomopathogenic Nematode Steinernema carpocapsae Identifies the X-Chromosome.</title>
        <authorList>
            <person name="Serra L."/>
            <person name="Macchietto M."/>
            <person name="Macias-Munoz A."/>
            <person name="McGill C.J."/>
            <person name="Rodriguez I.M."/>
            <person name="Rodriguez B."/>
            <person name="Murad R."/>
            <person name="Mortazavi A."/>
        </authorList>
    </citation>
    <scope>NUCLEOTIDE SEQUENCE [LARGE SCALE GENOMIC DNA]</scope>
    <source>
        <strain evidence="5 6">ALL</strain>
    </source>
</reference>
<dbReference type="Pfam" id="PF02902">
    <property type="entry name" value="Peptidase_C48"/>
    <property type="match status" value="1"/>
</dbReference>
<evidence type="ECO:0000313" key="6">
    <source>
        <dbReference type="Proteomes" id="UP000298663"/>
    </source>
</evidence>
<evidence type="ECO:0000256" key="3">
    <source>
        <dbReference type="ARBA" id="ARBA00022801"/>
    </source>
</evidence>
<dbReference type="EMBL" id="AZBU02000006">
    <property type="protein sequence ID" value="TKR71965.1"/>
    <property type="molecule type" value="Genomic_DNA"/>
</dbReference>
<keyword evidence="3" id="KW-0378">Hydrolase</keyword>
<dbReference type="Gene3D" id="3.40.395.10">
    <property type="entry name" value="Adenoviral Proteinase, Chain A"/>
    <property type="match status" value="1"/>
</dbReference>
<reference evidence="5 6" key="1">
    <citation type="journal article" date="2015" name="Genome Biol.">
        <title>Comparative genomics of Steinernema reveals deeply conserved gene regulatory networks.</title>
        <authorList>
            <person name="Dillman A.R."/>
            <person name="Macchietto M."/>
            <person name="Porter C.F."/>
            <person name="Rogers A."/>
            <person name="Williams B."/>
            <person name="Antoshechkin I."/>
            <person name="Lee M.M."/>
            <person name="Goodwin Z."/>
            <person name="Lu X."/>
            <person name="Lewis E.E."/>
            <person name="Goodrich-Blair H."/>
            <person name="Stock S.P."/>
            <person name="Adams B.J."/>
            <person name="Sternberg P.W."/>
            <person name="Mortazavi A."/>
        </authorList>
    </citation>
    <scope>NUCLEOTIDE SEQUENCE [LARGE SCALE GENOMIC DNA]</scope>
    <source>
        <strain evidence="5 6">ALL</strain>
    </source>
</reference>
<dbReference type="InterPro" id="IPR038765">
    <property type="entry name" value="Papain-like_cys_pep_sf"/>
</dbReference>
<evidence type="ECO:0000256" key="1">
    <source>
        <dbReference type="ARBA" id="ARBA00005234"/>
    </source>
</evidence>
<accession>A0A4V6XVZ0</accession>
<gene>
    <name evidence="5" type="ORF">L596_019493</name>
</gene>
<comment type="similarity">
    <text evidence="1">Belongs to the peptidase C48 family.</text>
</comment>
<dbReference type="Proteomes" id="UP000298663">
    <property type="component" value="Unassembled WGS sequence"/>
</dbReference>
<sequence length="319" mass="36757">MVTRAQLELSDLIAVFPRPDKQLDPADFYKFCPDNSHPILPPLADFIVNDDSENADAYNDLKPGIQLTIQTVYSWTLYLMMKYGQGMKPCLVHPQFWEPYSIDTENAFNYTIGNRQDFDILFIPILKASHWTLAVWRCGVITYYDSLECPLSGSMVKKIVEIVMTSREGISVHDFQLLRSSPQTDATNCGIFVLINIEQMLRTGEVWVVARLADPMHKYLYINNARMRMRKVLCPKKVKIPETNTWSRRQISKIQHKPVANRNVSKTIRSSFDDLVVRLSRKPSDEWIFKVMEVVSTLQDAALVTGHIVKEVLNSVFFF</sequence>
<feature type="domain" description="Ubiquitin-like protease family profile" evidence="4">
    <location>
        <begin position="114"/>
        <end position="208"/>
    </location>
</feature>
<dbReference type="GO" id="GO:0008234">
    <property type="term" value="F:cysteine-type peptidase activity"/>
    <property type="evidence" value="ECO:0007669"/>
    <property type="project" value="InterPro"/>
</dbReference>
<name>A0A4V6XVZ0_STECR</name>
<dbReference type="GO" id="GO:0006508">
    <property type="term" value="P:proteolysis"/>
    <property type="evidence" value="ECO:0007669"/>
    <property type="project" value="UniProtKB-KW"/>
</dbReference>
<evidence type="ECO:0000313" key="5">
    <source>
        <dbReference type="EMBL" id="TKR71965.1"/>
    </source>
</evidence>
<dbReference type="AlphaFoldDB" id="A0A4V6XVZ0"/>
<evidence type="ECO:0000256" key="2">
    <source>
        <dbReference type="ARBA" id="ARBA00022670"/>
    </source>
</evidence>
<dbReference type="OrthoDB" id="1939479at2759"/>
<keyword evidence="6" id="KW-1185">Reference proteome</keyword>
<proteinExistence type="inferred from homology"/>
<protein>
    <recommendedName>
        <fullName evidence="4">Ubiquitin-like protease family profile domain-containing protein</fullName>
    </recommendedName>
</protein>
<evidence type="ECO:0000259" key="4">
    <source>
        <dbReference type="Pfam" id="PF02902"/>
    </source>
</evidence>
<organism evidence="5 6">
    <name type="scientific">Steinernema carpocapsae</name>
    <name type="common">Entomopathogenic nematode</name>
    <dbReference type="NCBI Taxonomy" id="34508"/>
    <lineage>
        <taxon>Eukaryota</taxon>
        <taxon>Metazoa</taxon>
        <taxon>Ecdysozoa</taxon>
        <taxon>Nematoda</taxon>
        <taxon>Chromadorea</taxon>
        <taxon>Rhabditida</taxon>
        <taxon>Tylenchina</taxon>
        <taxon>Panagrolaimomorpha</taxon>
        <taxon>Strongyloidoidea</taxon>
        <taxon>Steinernematidae</taxon>
        <taxon>Steinernema</taxon>
    </lineage>
</organism>
<dbReference type="SUPFAM" id="SSF54001">
    <property type="entry name" value="Cysteine proteinases"/>
    <property type="match status" value="1"/>
</dbReference>